<gene>
    <name evidence="3" type="ORF">ABG768_004889</name>
</gene>
<organism evidence="3 4">
    <name type="scientific">Culter alburnus</name>
    <name type="common">Topmouth culter</name>
    <dbReference type="NCBI Taxonomy" id="194366"/>
    <lineage>
        <taxon>Eukaryota</taxon>
        <taxon>Metazoa</taxon>
        <taxon>Chordata</taxon>
        <taxon>Craniata</taxon>
        <taxon>Vertebrata</taxon>
        <taxon>Euteleostomi</taxon>
        <taxon>Actinopterygii</taxon>
        <taxon>Neopterygii</taxon>
        <taxon>Teleostei</taxon>
        <taxon>Ostariophysi</taxon>
        <taxon>Cypriniformes</taxon>
        <taxon>Xenocyprididae</taxon>
        <taxon>Xenocypridinae</taxon>
        <taxon>Culter</taxon>
    </lineage>
</organism>
<sequence length="107" mass="12019">MKKNCLSLSLPVTLLIAWKSRVFSRYVLSTPTTSPSPPLFPSVSPFFLSLEHMRFSSRNLNRSSRGIDPPPHTHTQHGYNRNLDQVYGRVSALRRAGKVSARNIVAV</sequence>
<evidence type="ECO:0000256" key="1">
    <source>
        <dbReference type="SAM" id="MobiDB-lite"/>
    </source>
</evidence>
<feature type="signal peptide" evidence="2">
    <location>
        <begin position="1"/>
        <end position="24"/>
    </location>
</feature>
<evidence type="ECO:0000313" key="4">
    <source>
        <dbReference type="Proteomes" id="UP001479290"/>
    </source>
</evidence>
<dbReference type="Proteomes" id="UP001479290">
    <property type="component" value="Unassembled WGS sequence"/>
</dbReference>
<dbReference type="AlphaFoldDB" id="A0AAW1ZWF0"/>
<feature type="chain" id="PRO_5043340549" description="Secreted protein" evidence="2">
    <location>
        <begin position="25"/>
        <end position="107"/>
    </location>
</feature>
<dbReference type="EMBL" id="JAWDJR010000012">
    <property type="protein sequence ID" value="KAK9965821.1"/>
    <property type="molecule type" value="Genomic_DNA"/>
</dbReference>
<name>A0AAW1ZWF0_CULAL</name>
<reference evidence="3 4" key="1">
    <citation type="submission" date="2024-05" db="EMBL/GenBank/DDBJ databases">
        <title>A high-quality chromosomal-level genome assembly of Topmouth culter (Culter alburnus).</title>
        <authorList>
            <person name="Zhao H."/>
        </authorList>
    </citation>
    <scope>NUCLEOTIDE SEQUENCE [LARGE SCALE GENOMIC DNA]</scope>
    <source>
        <strain evidence="3">CATC2023</strain>
        <tissue evidence="3">Muscle</tissue>
    </source>
</reference>
<keyword evidence="4" id="KW-1185">Reference proteome</keyword>
<protein>
    <recommendedName>
        <fullName evidence="5">Secreted protein</fullName>
    </recommendedName>
</protein>
<evidence type="ECO:0000256" key="2">
    <source>
        <dbReference type="SAM" id="SignalP"/>
    </source>
</evidence>
<accession>A0AAW1ZWF0</accession>
<comment type="caution">
    <text evidence="3">The sequence shown here is derived from an EMBL/GenBank/DDBJ whole genome shotgun (WGS) entry which is preliminary data.</text>
</comment>
<evidence type="ECO:0008006" key="5">
    <source>
        <dbReference type="Google" id="ProtNLM"/>
    </source>
</evidence>
<proteinExistence type="predicted"/>
<feature type="region of interest" description="Disordered" evidence="1">
    <location>
        <begin position="60"/>
        <end position="80"/>
    </location>
</feature>
<evidence type="ECO:0000313" key="3">
    <source>
        <dbReference type="EMBL" id="KAK9965821.1"/>
    </source>
</evidence>
<keyword evidence="2" id="KW-0732">Signal</keyword>